<keyword evidence="3" id="KW-0378">Hydrolase</keyword>
<feature type="domain" description="Beta-lactamase-related" evidence="2">
    <location>
        <begin position="38"/>
        <end position="334"/>
    </location>
</feature>
<comment type="caution">
    <text evidence="3">The sequence shown here is derived from an EMBL/GenBank/DDBJ whole genome shotgun (WGS) entry which is preliminary data.</text>
</comment>
<evidence type="ECO:0000256" key="1">
    <source>
        <dbReference type="SAM" id="SignalP"/>
    </source>
</evidence>
<reference evidence="4" key="1">
    <citation type="submission" date="2019-05" db="EMBL/GenBank/DDBJ databases">
        <title>Flavobacterium profundi sp. nov., isolated from a deep-sea seamount.</title>
        <authorList>
            <person name="Zhang D.-C."/>
        </authorList>
    </citation>
    <scope>NUCLEOTIDE SEQUENCE [LARGE SCALE GENOMIC DNA]</scope>
    <source>
        <strain evidence="4">TP390</strain>
    </source>
</reference>
<feature type="chain" id="PRO_5026229927" evidence="1">
    <location>
        <begin position="25"/>
        <end position="352"/>
    </location>
</feature>
<dbReference type="RefSeq" id="WP_140997130.1">
    <property type="nucleotide sequence ID" value="NZ_VDCZ01000003.1"/>
</dbReference>
<dbReference type="Pfam" id="PF00144">
    <property type="entry name" value="Beta-lactamase"/>
    <property type="match status" value="1"/>
</dbReference>
<dbReference type="Proteomes" id="UP000431264">
    <property type="component" value="Unassembled WGS sequence"/>
</dbReference>
<keyword evidence="4" id="KW-1185">Reference proteome</keyword>
<dbReference type="GO" id="GO:0016787">
    <property type="term" value="F:hydrolase activity"/>
    <property type="evidence" value="ECO:0007669"/>
    <property type="project" value="UniProtKB-KW"/>
</dbReference>
<evidence type="ECO:0000259" key="2">
    <source>
        <dbReference type="Pfam" id="PF00144"/>
    </source>
</evidence>
<feature type="signal peptide" evidence="1">
    <location>
        <begin position="1"/>
        <end position="24"/>
    </location>
</feature>
<dbReference type="PANTHER" id="PTHR46825">
    <property type="entry name" value="D-ALANYL-D-ALANINE-CARBOXYPEPTIDASE/ENDOPEPTIDASE AMPH"/>
    <property type="match status" value="1"/>
</dbReference>
<dbReference type="Gene3D" id="3.40.710.10">
    <property type="entry name" value="DD-peptidase/beta-lactamase superfamily"/>
    <property type="match status" value="1"/>
</dbReference>
<dbReference type="EMBL" id="WQLW01000003">
    <property type="protein sequence ID" value="MVO08735.1"/>
    <property type="molecule type" value="Genomic_DNA"/>
</dbReference>
<dbReference type="InterPro" id="IPR050491">
    <property type="entry name" value="AmpC-like"/>
</dbReference>
<dbReference type="OrthoDB" id="9793489at2"/>
<protein>
    <submittedName>
        <fullName evidence="3">Serine hydrolase</fullName>
    </submittedName>
</protein>
<sequence>MRTVTSLFLIAFLAFQVNSYSQIAASKMDSIIGQTFKENEPGGVFLVAKGQEILYRKAFGKANLELDVRMQPDFVFEIGSMTKQFTAVAIAMLEEQEKLEFEDEIVQYLPDYPTQGNKITIHHLLTHTSGIKDFTKIKTINEIAKKEVTPQELIAFFKEDPMDFKSGEMYKYNNSGYVILGSIIEIVSGQSYAEFIQENIFKPLNMSSSSYASHEKIIKKRVSGYHLKEEFINNRFISFSLPYASGSLLSTVDDLLKWQIALEANTLVKQKTKEMIFKNYTLNNGEAIAYGYGWHIIKRGESLTYEHGGSIFGFKSMAIYLPEKKIYVVGLSNCDCHSPTTIVKDIASLYRN</sequence>
<evidence type="ECO:0000313" key="4">
    <source>
        <dbReference type="Proteomes" id="UP000431264"/>
    </source>
</evidence>
<dbReference type="InterPro" id="IPR001466">
    <property type="entry name" value="Beta-lactam-related"/>
</dbReference>
<name>A0A6I4IGC3_9FLAO</name>
<dbReference type="PANTHER" id="PTHR46825:SF9">
    <property type="entry name" value="BETA-LACTAMASE-RELATED DOMAIN-CONTAINING PROTEIN"/>
    <property type="match status" value="1"/>
</dbReference>
<organism evidence="3 4">
    <name type="scientific">Flavobacterium profundi</name>
    <dbReference type="NCBI Taxonomy" id="1774945"/>
    <lineage>
        <taxon>Bacteria</taxon>
        <taxon>Pseudomonadati</taxon>
        <taxon>Bacteroidota</taxon>
        <taxon>Flavobacteriia</taxon>
        <taxon>Flavobacteriales</taxon>
        <taxon>Flavobacteriaceae</taxon>
        <taxon>Flavobacterium</taxon>
    </lineage>
</organism>
<keyword evidence="1" id="KW-0732">Signal</keyword>
<dbReference type="AlphaFoldDB" id="A0A6I4IGC3"/>
<gene>
    <name evidence="3" type="ORF">GOQ30_06105</name>
</gene>
<dbReference type="SUPFAM" id="SSF56601">
    <property type="entry name" value="beta-lactamase/transpeptidase-like"/>
    <property type="match status" value="1"/>
</dbReference>
<proteinExistence type="predicted"/>
<dbReference type="InterPro" id="IPR012338">
    <property type="entry name" value="Beta-lactam/transpept-like"/>
</dbReference>
<accession>A0A6I4IGC3</accession>
<evidence type="ECO:0000313" key="3">
    <source>
        <dbReference type="EMBL" id="MVO08735.1"/>
    </source>
</evidence>